<dbReference type="Pfam" id="PF07021">
    <property type="entry name" value="MetW"/>
    <property type="match status" value="1"/>
</dbReference>
<comment type="similarity">
    <text evidence="2">Belongs to the AB hydrolase superfamily. MetX family.</text>
</comment>
<keyword evidence="2" id="KW-0486">Methionine biosynthesis</keyword>
<dbReference type="SUPFAM" id="SSF53474">
    <property type="entry name" value="alpha/beta-Hydrolases"/>
    <property type="match status" value="1"/>
</dbReference>
<reference evidence="4 5" key="1">
    <citation type="submission" date="2019-02" db="EMBL/GenBank/DDBJ databases">
        <title>Deep-cultivation of Planctomycetes and their phenomic and genomic characterization uncovers novel biology.</title>
        <authorList>
            <person name="Wiegand S."/>
            <person name="Jogler M."/>
            <person name="Boedeker C."/>
            <person name="Pinto D."/>
            <person name="Vollmers J."/>
            <person name="Rivas-Marin E."/>
            <person name="Kohn T."/>
            <person name="Peeters S.H."/>
            <person name="Heuer A."/>
            <person name="Rast P."/>
            <person name="Oberbeckmann S."/>
            <person name="Bunk B."/>
            <person name="Jeske O."/>
            <person name="Meyerdierks A."/>
            <person name="Storesund J.E."/>
            <person name="Kallscheuer N."/>
            <person name="Luecker S."/>
            <person name="Lage O.M."/>
            <person name="Pohl T."/>
            <person name="Merkel B.J."/>
            <person name="Hornburger P."/>
            <person name="Mueller R.-W."/>
            <person name="Bruemmer F."/>
            <person name="Labrenz M."/>
            <person name="Spormann A.M."/>
            <person name="Op den Camp H."/>
            <person name="Overmann J."/>
            <person name="Amann R."/>
            <person name="Jetten M.S.M."/>
            <person name="Mascher T."/>
            <person name="Medema M.H."/>
            <person name="Devos D.P."/>
            <person name="Kaster A.-K."/>
            <person name="Ovreas L."/>
            <person name="Rohde M."/>
            <person name="Galperin M.Y."/>
            <person name="Jogler C."/>
        </authorList>
    </citation>
    <scope>NUCLEOTIDE SEQUENCE [LARGE SCALE GENOMIC DNA]</scope>
    <source>
        <strain evidence="4 5">Pan265</strain>
    </source>
</reference>
<dbReference type="AlphaFoldDB" id="A0A518BW68"/>
<evidence type="ECO:0000313" key="5">
    <source>
        <dbReference type="Proteomes" id="UP000320386"/>
    </source>
</evidence>
<dbReference type="EC" id="2.3.1.31" evidence="2"/>
<feature type="active site" evidence="2">
    <location>
        <position position="326"/>
    </location>
</feature>
<evidence type="ECO:0000256" key="2">
    <source>
        <dbReference type="HAMAP-Rule" id="MF_00296"/>
    </source>
</evidence>
<feature type="active site" description="Nucleophile" evidence="2">
    <location>
        <position position="161"/>
    </location>
</feature>
<dbReference type="InterPro" id="IPR029063">
    <property type="entry name" value="SAM-dependent_MTases_sf"/>
</dbReference>
<dbReference type="InterPro" id="IPR010743">
    <property type="entry name" value="Methionine_synth_MetW"/>
</dbReference>
<name>A0A518BW68_9BACT</name>
<keyword evidence="2" id="KW-0028">Amino-acid biosynthesis</keyword>
<organism evidence="4 5">
    <name type="scientific">Mucisphaera calidilacus</name>
    <dbReference type="NCBI Taxonomy" id="2527982"/>
    <lineage>
        <taxon>Bacteria</taxon>
        <taxon>Pseudomonadati</taxon>
        <taxon>Planctomycetota</taxon>
        <taxon>Phycisphaerae</taxon>
        <taxon>Phycisphaerales</taxon>
        <taxon>Phycisphaeraceae</taxon>
        <taxon>Mucisphaera</taxon>
    </lineage>
</organism>
<keyword evidence="5" id="KW-1185">Reference proteome</keyword>
<feature type="domain" description="AB hydrolase-1" evidence="3">
    <location>
        <begin position="57"/>
        <end position="363"/>
    </location>
</feature>
<dbReference type="CDD" id="cd02440">
    <property type="entry name" value="AdoMet_MTases"/>
    <property type="match status" value="1"/>
</dbReference>
<comment type="catalytic activity">
    <reaction evidence="2">
        <text>L-homoserine + acetyl-CoA = O-acetyl-L-homoserine + CoA</text>
        <dbReference type="Rhea" id="RHEA:13701"/>
        <dbReference type="ChEBI" id="CHEBI:57287"/>
        <dbReference type="ChEBI" id="CHEBI:57288"/>
        <dbReference type="ChEBI" id="CHEBI:57476"/>
        <dbReference type="ChEBI" id="CHEBI:57716"/>
        <dbReference type="EC" id="2.3.1.31"/>
    </reaction>
</comment>
<gene>
    <name evidence="4" type="primary">metX</name>
    <name evidence="2" type="synonym">metXA</name>
    <name evidence="4" type="ORF">Pan265_10500</name>
</gene>
<comment type="caution">
    <text evidence="2">Lacks conserved residue(s) required for the propagation of feature annotation.</text>
</comment>
<dbReference type="OrthoDB" id="9800754at2"/>
<dbReference type="NCBIfam" id="TIGR02081">
    <property type="entry name" value="metW"/>
    <property type="match status" value="1"/>
</dbReference>
<comment type="subunit">
    <text evidence="2">Homodimer.</text>
</comment>
<feature type="binding site" evidence="2">
    <location>
        <position position="360"/>
    </location>
    <ligand>
        <name>substrate</name>
    </ligand>
</feature>
<feature type="active site" evidence="2">
    <location>
        <position position="359"/>
    </location>
</feature>
<dbReference type="InterPro" id="IPR008220">
    <property type="entry name" value="HAT_MetX-like"/>
</dbReference>
<dbReference type="EMBL" id="CP036280">
    <property type="protein sequence ID" value="QDU71201.1"/>
    <property type="molecule type" value="Genomic_DNA"/>
</dbReference>
<dbReference type="Gene3D" id="1.10.1740.110">
    <property type="match status" value="1"/>
</dbReference>
<dbReference type="SUPFAM" id="SSF53335">
    <property type="entry name" value="S-adenosyl-L-methionine-dependent methyltransferases"/>
    <property type="match status" value="1"/>
</dbReference>
<dbReference type="UniPathway" id="UPA00051">
    <property type="reaction ID" value="UER00074"/>
</dbReference>
<dbReference type="Gene3D" id="3.40.50.150">
    <property type="entry name" value="Vaccinia Virus protein VP39"/>
    <property type="match status" value="1"/>
</dbReference>
<accession>A0A518BW68</accession>
<evidence type="ECO:0000256" key="1">
    <source>
        <dbReference type="ARBA" id="ARBA00022679"/>
    </source>
</evidence>
<proteinExistence type="inferred from homology"/>
<dbReference type="GO" id="GO:0009086">
    <property type="term" value="P:methionine biosynthetic process"/>
    <property type="evidence" value="ECO:0007669"/>
    <property type="project" value="UniProtKB-UniRule"/>
</dbReference>
<dbReference type="GO" id="GO:0004414">
    <property type="term" value="F:homoserine O-acetyltransferase activity"/>
    <property type="evidence" value="ECO:0007669"/>
    <property type="project" value="UniProtKB-UniRule"/>
</dbReference>
<keyword evidence="2" id="KW-0963">Cytoplasm</keyword>
<dbReference type="KEGG" id="mcad:Pan265_10500"/>
<comment type="subcellular location">
    <subcellularLocation>
        <location evidence="2">Cytoplasm</location>
    </subcellularLocation>
</comment>
<dbReference type="NCBIfam" id="TIGR01392">
    <property type="entry name" value="homoserO_Ac_trn"/>
    <property type="match status" value="1"/>
</dbReference>
<dbReference type="RefSeq" id="WP_145445336.1">
    <property type="nucleotide sequence ID" value="NZ_CP036280.1"/>
</dbReference>
<dbReference type="GO" id="GO:0009092">
    <property type="term" value="P:homoserine metabolic process"/>
    <property type="evidence" value="ECO:0007669"/>
    <property type="project" value="TreeGrafter"/>
</dbReference>
<evidence type="ECO:0000313" key="4">
    <source>
        <dbReference type="EMBL" id="QDU71201.1"/>
    </source>
</evidence>
<dbReference type="PANTHER" id="PTHR32268">
    <property type="entry name" value="HOMOSERINE O-ACETYLTRANSFERASE"/>
    <property type="match status" value="1"/>
</dbReference>
<dbReference type="GO" id="GO:0005737">
    <property type="term" value="C:cytoplasm"/>
    <property type="evidence" value="ECO:0007669"/>
    <property type="project" value="UniProtKB-SubCell"/>
</dbReference>
<dbReference type="Pfam" id="PF00561">
    <property type="entry name" value="Abhydrolase_1"/>
    <property type="match status" value="1"/>
</dbReference>
<dbReference type="Proteomes" id="UP000320386">
    <property type="component" value="Chromosome"/>
</dbReference>
<dbReference type="PANTHER" id="PTHR32268:SF11">
    <property type="entry name" value="HOMOSERINE O-ACETYLTRANSFERASE"/>
    <property type="match status" value="1"/>
</dbReference>
<keyword evidence="1 2" id="KW-0808">Transferase</keyword>
<protein>
    <recommendedName>
        <fullName evidence="2">Homoserine O-acetyltransferase</fullName>
        <shortName evidence="2">HAT</shortName>
        <ecNumber evidence="2">2.3.1.31</ecNumber>
    </recommendedName>
    <alternativeName>
        <fullName evidence="2">Homoserine transacetylase</fullName>
        <shortName evidence="2">HTA</shortName>
    </alternativeName>
</protein>
<comment type="function">
    <text evidence="2">Transfers an acetyl group from acetyl-CoA to L-homoserine, forming acetyl-L-homoserine.</text>
</comment>
<dbReference type="NCBIfam" id="NF001209">
    <property type="entry name" value="PRK00175.1"/>
    <property type="match status" value="1"/>
</dbReference>
<dbReference type="Gene3D" id="3.40.50.1820">
    <property type="entry name" value="alpha/beta hydrolase"/>
    <property type="match status" value="1"/>
</dbReference>
<evidence type="ECO:0000259" key="3">
    <source>
        <dbReference type="Pfam" id="PF00561"/>
    </source>
</evidence>
<sequence>MNPSLPTSTDDVRDAGALRYGQAVALDGSVDLVHGGRLDEVTVCYESWGRLNAARDNAVLICHAISGDSHAASHDAEDTPGWWEHLIGPGKPVDTDRFFVICMNVLGGCRGTTGPNSVNPATGRAYGPDFPAITLEDIVDVQARALTKLGIDRLLAVVGGSLGGQQALVWGTRHGVRVRLVVPVATAPRLSTQALAFDVVGRNAIMSDPAFAGGRYMESGGTPATGLAIARMLGHITYLSREAMDQKFEADRLRPHDIVTEFEKRFSVGSYLAHQGNKFVERFDANSYVTLTLAMDMFDMGREAASLRRAFADSPCRWLLLSFSSDWLFPPRQSCEVVDALVAEGKRVTYCELPSPAGHDAFLLPDEVERYGSLIGARLEQELLGEVRTHGPTRCALSDMPTVRSDSSPTVFAKARRDYDRILELIPAGSRVLDLGCGEGELLSRLRSRGHEGLMGIDVAEARIIETARAGHEVIDHDMNEGLPQFADGAFDVVLLSQTLQALPNVSLVLSEMVRVGRRAVVSFPNFAFWKIREMLYKEGRSPKSVGEYGYEWHNTPNRRFPSIADFEDFCAKQGLVVHRAVHLDSEAGEEVAEDPNRNADLSIFVLSR</sequence>
<dbReference type="InterPro" id="IPR000073">
    <property type="entry name" value="AB_hydrolase_1"/>
</dbReference>
<feature type="binding site" evidence="2">
    <location>
        <position position="231"/>
    </location>
    <ligand>
        <name>substrate</name>
    </ligand>
</feature>
<dbReference type="InterPro" id="IPR029058">
    <property type="entry name" value="AB_hydrolase_fold"/>
</dbReference>
<comment type="pathway">
    <text evidence="2">Amino-acid biosynthesis; L-methionine biosynthesis via de novo pathway; O-acetyl-L-homoserine from L-homoserine: step 1/1.</text>
</comment>
<dbReference type="HAMAP" id="MF_00296">
    <property type="entry name" value="MetX_acyltransf"/>
    <property type="match status" value="1"/>
</dbReference>
<keyword evidence="2 4" id="KW-0012">Acyltransferase</keyword>